<evidence type="ECO:0000313" key="1">
    <source>
        <dbReference type="EMBL" id="EOY08295.1"/>
    </source>
</evidence>
<name>A0A061ETC9_THECC</name>
<accession>A0A061ETC9</accession>
<dbReference type="InterPro" id="IPR023213">
    <property type="entry name" value="CAT-like_dom_sf"/>
</dbReference>
<protein>
    <submittedName>
        <fullName evidence="1">Uncharacterized protein</fullName>
    </submittedName>
</protein>
<dbReference type="PANTHER" id="PTHR34375:SF3">
    <property type="entry name" value="CONDENSATION DOMAIN-CONTAINING PROTEIN"/>
    <property type="match status" value="1"/>
</dbReference>
<dbReference type="STRING" id="3641.A0A061ETC9"/>
<dbReference type="PANTHER" id="PTHR34375">
    <property type="entry name" value="GATA ZINC FINGER PROTEIN-RELATED"/>
    <property type="match status" value="1"/>
</dbReference>
<dbReference type="HOGENOM" id="CLU_048672_1_0_1"/>
<dbReference type="Gramene" id="EOY08295">
    <property type="protein sequence ID" value="EOY08295"/>
    <property type="gene ID" value="TCM_022632"/>
</dbReference>
<dbReference type="EMBL" id="CM001883">
    <property type="protein sequence ID" value="EOY08295.1"/>
    <property type="molecule type" value="Genomic_DNA"/>
</dbReference>
<dbReference type="eggNOG" id="ENOG502RIBC">
    <property type="taxonomic scope" value="Eukaryota"/>
</dbReference>
<dbReference type="InParanoid" id="A0A061ETC9"/>
<proteinExistence type="predicted"/>
<dbReference type="SUPFAM" id="SSF52777">
    <property type="entry name" value="CoA-dependent acyltransferases"/>
    <property type="match status" value="2"/>
</dbReference>
<reference evidence="1 2" key="1">
    <citation type="journal article" date="2013" name="Genome Biol.">
        <title>The genome sequence of the most widely cultivated cacao type and its use to identify candidate genes regulating pod color.</title>
        <authorList>
            <person name="Motamayor J.C."/>
            <person name="Mockaitis K."/>
            <person name="Schmutz J."/>
            <person name="Haiminen N."/>
            <person name="Iii D.L."/>
            <person name="Cornejo O."/>
            <person name="Findley S.D."/>
            <person name="Zheng P."/>
            <person name="Utro F."/>
            <person name="Royaert S."/>
            <person name="Saski C."/>
            <person name="Jenkins J."/>
            <person name="Podicheti R."/>
            <person name="Zhao M."/>
            <person name="Scheffler B.E."/>
            <person name="Stack J.C."/>
            <person name="Feltus F.A."/>
            <person name="Mustiga G.M."/>
            <person name="Amores F."/>
            <person name="Phillips W."/>
            <person name="Marelli J.P."/>
            <person name="May G.D."/>
            <person name="Shapiro H."/>
            <person name="Ma J."/>
            <person name="Bustamante C.D."/>
            <person name="Schnell R.J."/>
            <person name="Main D."/>
            <person name="Gilbert D."/>
            <person name="Parida L."/>
            <person name="Kuhn D.N."/>
        </authorList>
    </citation>
    <scope>NUCLEOTIDE SEQUENCE [LARGE SCALE GENOMIC DNA]</scope>
    <source>
        <strain evidence="2">cv. Matina 1-6</strain>
    </source>
</reference>
<keyword evidence="2" id="KW-1185">Reference proteome</keyword>
<dbReference type="OMA" id="HELNQNA"/>
<dbReference type="Gene3D" id="3.30.559.30">
    <property type="entry name" value="Nonribosomal peptide synthetase, condensation domain"/>
    <property type="match status" value="1"/>
</dbReference>
<gene>
    <name evidence="1" type="ORF">TCM_022632</name>
</gene>
<dbReference type="Proteomes" id="UP000026915">
    <property type="component" value="Chromosome 5"/>
</dbReference>
<organism evidence="1 2">
    <name type="scientific">Theobroma cacao</name>
    <name type="common">Cacao</name>
    <name type="synonym">Cocoa</name>
    <dbReference type="NCBI Taxonomy" id="3641"/>
    <lineage>
        <taxon>Eukaryota</taxon>
        <taxon>Viridiplantae</taxon>
        <taxon>Streptophyta</taxon>
        <taxon>Embryophyta</taxon>
        <taxon>Tracheophyta</taxon>
        <taxon>Spermatophyta</taxon>
        <taxon>Magnoliopsida</taxon>
        <taxon>eudicotyledons</taxon>
        <taxon>Gunneridae</taxon>
        <taxon>Pentapetalae</taxon>
        <taxon>rosids</taxon>
        <taxon>malvids</taxon>
        <taxon>Malvales</taxon>
        <taxon>Malvaceae</taxon>
        <taxon>Byttnerioideae</taxon>
        <taxon>Theobroma</taxon>
    </lineage>
</organism>
<dbReference type="FunCoup" id="A0A061ETC9">
    <property type="interactions" value="1492"/>
</dbReference>
<dbReference type="AlphaFoldDB" id="A0A061ETC9"/>
<dbReference type="Gene3D" id="3.30.559.10">
    <property type="entry name" value="Chloramphenicol acetyltransferase-like domain"/>
    <property type="match status" value="1"/>
</dbReference>
<evidence type="ECO:0000313" key="2">
    <source>
        <dbReference type="Proteomes" id="UP000026915"/>
    </source>
</evidence>
<sequence length="485" mass="53558">MSSQSLNSQTLYPKGRAVGGTEHSWCRAVLGGTGIAVLAVLTSKHPDVSRLRNALHKLQNSHPILRSRLHYDPSASTFSFVTSPSPFVQVKSINHFTTCSILENLYNQENQNISPLQLILEHELNQNAWTSTCHHPNNPSFCTKNDVFFASIYALPGARWVLVLRLHASACDRTTAVSLLRELLTLMGTEEEETGSQGQKEMMNKGEVSLAIEDLIPKGKAKKTLWARGVDMLGYSVNSLRLTNLKFKDAKSPRSSQVVRLLISPDDTERILAGCKARGIKLCGALGAAGLIAAHTSNCRSDHQRKKYGIVTLTDCRSILEPPLSNHHFGFYHSAILNTHVIKGVEKLWELAKKMYTAFTNYKSCNRHFSDMADLNFLMGRAMENPGLTSSSSLRTSLISVFEDTVVDESNDQQKQVGLEDYMGCGSAHGIAPSIAIFDTIRDGQLDCVCIYPSPLHSREQMQELVDNMKCILVDAGKNANAHES</sequence>